<dbReference type="PANTHER" id="PTHR43048:SF5">
    <property type="entry name" value="BLR5325 PROTEIN"/>
    <property type="match status" value="1"/>
</dbReference>
<feature type="domain" description="VOC" evidence="2">
    <location>
        <begin position="4"/>
        <end position="123"/>
    </location>
</feature>
<keyword evidence="1" id="KW-0479">Metal-binding</keyword>
<dbReference type="PROSITE" id="PS51819">
    <property type="entry name" value="VOC"/>
    <property type="match status" value="2"/>
</dbReference>
<dbReference type="PANTHER" id="PTHR43048">
    <property type="entry name" value="METHYLMALONYL-COA EPIMERASE"/>
    <property type="match status" value="1"/>
</dbReference>
<sequence length="228" mass="24853">MIYELNHVGMRIRDLSASLAFYVDQLGAVIVDELFVANGQTDRVHIQLAGGLIELLHPHQPGPDVTWGVDHIGFMTDDLDGDHARLVSRGFTFSTPPKVAGSGQGRLAFLSDPNGVRVELLQRSEEFRVPPIEGPVQALAHISLSAPNLEEAVTFYRDDLGMSLVETDGTGTYLRHQNDTIELVNTTSDRPIRGLTLRIDSPANGPLTDPDGTRIDLIAAGEGRSPRR</sequence>
<dbReference type="Gene3D" id="3.10.180.10">
    <property type="entry name" value="2,3-Dihydroxybiphenyl 1,2-Dioxygenase, domain 1"/>
    <property type="match status" value="2"/>
</dbReference>
<keyword evidence="4" id="KW-1185">Reference proteome</keyword>
<dbReference type="InterPro" id="IPR029068">
    <property type="entry name" value="Glyas_Bleomycin-R_OHBP_Dase"/>
</dbReference>
<dbReference type="SUPFAM" id="SSF54593">
    <property type="entry name" value="Glyoxalase/Bleomycin resistance protein/Dihydroxybiphenyl dioxygenase"/>
    <property type="match status" value="2"/>
</dbReference>
<dbReference type="Proteomes" id="UP001595699">
    <property type="component" value="Unassembled WGS sequence"/>
</dbReference>
<evidence type="ECO:0000313" key="3">
    <source>
        <dbReference type="EMBL" id="MFC3762241.1"/>
    </source>
</evidence>
<reference evidence="4" key="1">
    <citation type="journal article" date="2019" name="Int. J. Syst. Evol. Microbiol.">
        <title>The Global Catalogue of Microorganisms (GCM) 10K type strain sequencing project: providing services to taxonomists for standard genome sequencing and annotation.</title>
        <authorList>
            <consortium name="The Broad Institute Genomics Platform"/>
            <consortium name="The Broad Institute Genome Sequencing Center for Infectious Disease"/>
            <person name="Wu L."/>
            <person name="Ma J."/>
        </authorList>
    </citation>
    <scope>NUCLEOTIDE SEQUENCE [LARGE SCALE GENOMIC DNA]</scope>
    <source>
        <strain evidence="4">CGMCC 4.7241</strain>
    </source>
</reference>
<accession>A0ABV7YA99</accession>
<dbReference type="InterPro" id="IPR037523">
    <property type="entry name" value="VOC_core"/>
</dbReference>
<evidence type="ECO:0000313" key="4">
    <source>
        <dbReference type="Proteomes" id="UP001595699"/>
    </source>
</evidence>
<evidence type="ECO:0000259" key="2">
    <source>
        <dbReference type="PROSITE" id="PS51819"/>
    </source>
</evidence>
<gene>
    <name evidence="3" type="ORF">ACFOUW_15470</name>
</gene>
<dbReference type="Pfam" id="PF00903">
    <property type="entry name" value="Glyoxalase"/>
    <property type="match status" value="2"/>
</dbReference>
<proteinExistence type="predicted"/>
<dbReference type="EMBL" id="JBHRZH010000012">
    <property type="protein sequence ID" value="MFC3762241.1"/>
    <property type="molecule type" value="Genomic_DNA"/>
</dbReference>
<dbReference type="InterPro" id="IPR004360">
    <property type="entry name" value="Glyas_Fos-R_dOase_dom"/>
</dbReference>
<organism evidence="3 4">
    <name type="scientific">Tenggerimyces flavus</name>
    <dbReference type="NCBI Taxonomy" id="1708749"/>
    <lineage>
        <taxon>Bacteria</taxon>
        <taxon>Bacillati</taxon>
        <taxon>Actinomycetota</taxon>
        <taxon>Actinomycetes</taxon>
        <taxon>Propionibacteriales</taxon>
        <taxon>Nocardioidaceae</taxon>
        <taxon>Tenggerimyces</taxon>
    </lineage>
</organism>
<name>A0ABV7YA99_9ACTN</name>
<feature type="domain" description="VOC" evidence="2">
    <location>
        <begin position="138"/>
        <end position="228"/>
    </location>
</feature>
<dbReference type="InterPro" id="IPR051785">
    <property type="entry name" value="MMCE/EMCE_epimerase"/>
</dbReference>
<dbReference type="RefSeq" id="WP_205120773.1">
    <property type="nucleotide sequence ID" value="NZ_JAFBCM010000001.1"/>
</dbReference>
<comment type="caution">
    <text evidence="3">The sequence shown here is derived from an EMBL/GenBank/DDBJ whole genome shotgun (WGS) entry which is preliminary data.</text>
</comment>
<evidence type="ECO:0000256" key="1">
    <source>
        <dbReference type="ARBA" id="ARBA00022723"/>
    </source>
</evidence>
<protein>
    <submittedName>
        <fullName evidence="3">VOC family protein</fullName>
    </submittedName>
</protein>